<accession>M2R0L1</accession>
<dbReference type="Gene3D" id="3.30.160.60">
    <property type="entry name" value="Classic Zinc Finger"/>
    <property type="match status" value="2"/>
</dbReference>
<evidence type="ECO:0000256" key="2">
    <source>
        <dbReference type="SAM" id="MobiDB-lite"/>
    </source>
</evidence>
<keyword evidence="5" id="KW-1185">Reference proteome</keyword>
<dbReference type="GO" id="GO:0008270">
    <property type="term" value="F:zinc ion binding"/>
    <property type="evidence" value="ECO:0007669"/>
    <property type="project" value="UniProtKB-KW"/>
</dbReference>
<feature type="region of interest" description="Disordered" evidence="2">
    <location>
        <begin position="190"/>
        <end position="301"/>
    </location>
</feature>
<evidence type="ECO:0000256" key="1">
    <source>
        <dbReference type="PROSITE-ProRule" id="PRU00042"/>
    </source>
</evidence>
<dbReference type="OrthoDB" id="654211at2759"/>
<evidence type="ECO:0000313" key="4">
    <source>
        <dbReference type="EMBL" id="EMD32386.1"/>
    </source>
</evidence>
<keyword evidence="1" id="KW-0863">Zinc-finger</keyword>
<feature type="compositionally biased region" description="Low complexity" evidence="2">
    <location>
        <begin position="25"/>
        <end position="39"/>
    </location>
</feature>
<evidence type="ECO:0000313" key="5">
    <source>
        <dbReference type="Proteomes" id="UP000016930"/>
    </source>
</evidence>
<dbReference type="Proteomes" id="UP000016930">
    <property type="component" value="Unassembled WGS sequence"/>
</dbReference>
<feature type="region of interest" description="Disordered" evidence="2">
    <location>
        <begin position="1"/>
        <end position="80"/>
    </location>
</feature>
<dbReference type="AlphaFoldDB" id="M2R0L1"/>
<gene>
    <name evidence="4" type="ORF">CERSUDRAFT_99474</name>
</gene>
<feature type="compositionally biased region" description="Basic and acidic residues" evidence="2">
    <location>
        <begin position="203"/>
        <end position="214"/>
    </location>
</feature>
<dbReference type="STRING" id="914234.M2R0L1"/>
<dbReference type="PROSITE" id="PS50157">
    <property type="entry name" value="ZINC_FINGER_C2H2_2"/>
    <property type="match status" value="2"/>
</dbReference>
<sequence length="512" mass="54677">MSLPPTVLEPSSQFSAPPAAPTEPSPTTLEPTTQPSSLPHAEPAGTSSSSKKRKRSDEESGQAGGKRARTAKLSRRTRSHHDSSHYRFICEQCGSGFPQKGELARHIPIHLPPEMKAAIGFKCPYAACSYSALQRNNLKSHFKRKHSKDTLRCRELICGEEGPVKCGAVFAKHRAFCEHALAVHGILRPERPLAPSRPNTPKSPDHLALPDESHGAYVADQGGNMDSGERKEPVPVASTNQIPTNSTTLSSSLLSSSNGSALGLTGPTGPLAYAPRRVSSTTSHRTVPPSQKPLAPTSQPHVPWVPFSSFDPGVQRAQSSVYSRGASISQPSSSSYAPINDYSALPATFAPFDVSAHPHPHQPFHAGQEFPQMTSYGLPDAGTAHSASNYLASEPVTRPPQSYAPAPTQPTQLVTLPPVEPWTFSELQNQDHLLTTETALPEPPAFVPVTEGLAMSDDRAFSRELDFGSLLGLNFGAGDQLVSPDFSGSSDGSSTSSTPVECNLLRILEGLF</sequence>
<feature type="domain" description="C2H2-type" evidence="3">
    <location>
        <begin position="88"/>
        <end position="115"/>
    </location>
</feature>
<dbReference type="SMART" id="SM00355">
    <property type="entry name" value="ZnF_C2H2"/>
    <property type="match status" value="3"/>
</dbReference>
<dbReference type="PROSITE" id="PS00028">
    <property type="entry name" value="ZINC_FINGER_C2H2_1"/>
    <property type="match status" value="1"/>
</dbReference>
<keyword evidence="1" id="KW-0862">Zinc</keyword>
<protein>
    <recommendedName>
        <fullName evidence="3">C2H2-type domain-containing protein</fullName>
    </recommendedName>
</protein>
<feature type="compositionally biased region" description="Basic residues" evidence="2">
    <location>
        <begin position="66"/>
        <end position="79"/>
    </location>
</feature>
<keyword evidence="1" id="KW-0479">Metal-binding</keyword>
<evidence type="ECO:0000259" key="3">
    <source>
        <dbReference type="PROSITE" id="PS50157"/>
    </source>
</evidence>
<dbReference type="InterPro" id="IPR013087">
    <property type="entry name" value="Znf_C2H2_type"/>
</dbReference>
<feature type="compositionally biased region" description="Low complexity" evidence="2">
    <location>
        <begin position="244"/>
        <end position="265"/>
    </location>
</feature>
<dbReference type="HOGENOM" id="CLU_532080_0_0_1"/>
<feature type="domain" description="C2H2-type" evidence="3">
    <location>
        <begin position="121"/>
        <end position="151"/>
    </location>
</feature>
<feature type="compositionally biased region" description="Polar residues" evidence="2">
    <location>
        <begin position="278"/>
        <end position="289"/>
    </location>
</feature>
<reference evidence="4 5" key="1">
    <citation type="journal article" date="2012" name="Proc. Natl. Acad. Sci. U.S.A.">
        <title>Comparative genomics of Ceriporiopsis subvermispora and Phanerochaete chrysosporium provide insight into selective ligninolysis.</title>
        <authorList>
            <person name="Fernandez-Fueyo E."/>
            <person name="Ruiz-Duenas F.J."/>
            <person name="Ferreira P."/>
            <person name="Floudas D."/>
            <person name="Hibbett D.S."/>
            <person name="Canessa P."/>
            <person name="Larrondo L.F."/>
            <person name="James T.Y."/>
            <person name="Seelenfreund D."/>
            <person name="Lobos S."/>
            <person name="Polanco R."/>
            <person name="Tello M."/>
            <person name="Honda Y."/>
            <person name="Watanabe T."/>
            <person name="Watanabe T."/>
            <person name="Ryu J.S."/>
            <person name="Kubicek C.P."/>
            <person name="Schmoll M."/>
            <person name="Gaskell J."/>
            <person name="Hammel K.E."/>
            <person name="St John F.J."/>
            <person name="Vanden Wymelenberg A."/>
            <person name="Sabat G."/>
            <person name="Splinter BonDurant S."/>
            <person name="Syed K."/>
            <person name="Yadav J.S."/>
            <person name="Doddapaneni H."/>
            <person name="Subramanian V."/>
            <person name="Lavin J.L."/>
            <person name="Oguiza J.A."/>
            <person name="Perez G."/>
            <person name="Pisabarro A.G."/>
            <person name="Ramirez L."/>
            <person name="Santoyo F."/>
            <person name="Master E."/>
            <person name="Coutinho P.M."/>
            <person name="Henrissat B."/>
            <person name="Lombard V."/>
            <person name="Magnuson J.K."/>
            <person name="Kuees U."/>
            <person name="Hori C."/>
            <person name="Igarashi K."/>
            <person name="Samejima M."/>
            <person name="Held B.W."/>
            <person name="Barry K.W."/>
            <person name="LaButti K.M."/>
            <person name="Lapidus A."/>
            <person name="Lindquist E.A."/>
            <person name="Lucas S.M."/>
            <person name="Riley R."/>
            <person name="Salamov A.A."/>
            <person name="Hoffmeister D."/>
            <person name="Schwenk D."/>
            <person name="Hadar Y."/>
            <person name="Yarden O."/>
            <person name="de Vries R.P."/>
            <person name="Wiebenga A."/>
            <person name="Stenlid J."/>
            <person name="Eastwood D."/>
            <person name="Grigoriev I.V."/>
            <person name="Berka R.M."/>
            <person name="Blanchette R.A."/>
            <person name="Kersten P."/>
            <person name="Martinez A.T."/>
            <person name="Vicuna R."/>
            <person name="Cullen D."/>
        </authorList>
    </citation>
    <scope>NUCLEOTIDE SEQUENCE [LARGE SCALE GENOMIC DNA]</scope>
    <source>
        <strain evidence="4 5">B</strain>
    </source>
</reference>
<name>M2R0L1_CERS8</name>
<organism evidence="4 5">
    <name type="scientific">Ceriporiopsis subvermispora (strain B)</name>
    <name type="common">White-rot fungus</name>
    <name type="synonym">Gelatoporia subvermispora</name>
    <dbReference type="NCBI Taxonomy" id="914234"/>
    <lineage>
        <taxon>Eukaryota</taxon>
        <taxon>Fungi</taxon>
        <taxon>Dikarya</taxon>
        <taxon>Basidiomycota</taxon>
        <taxon>Agaricomycotina</taxon>
        <taxon>Agaricomycetes</taxon>
        <taxon>Polyporales</taxon>
        <taxon>Gelatoporiaceae</taxon>
        <taxon>Gelatoporia</taxon>
    </lineage>
</organism>
<proteinExistence type="predicted"/>
<dbReference type="EMBL" id="KB445811">
    <property type="protein sequence ID" value="EMD32386.1"/>
    <property type="molecule type" value="Genomic_DNA"/>
</dbReference>